<keyword evidence="1" id="KW-0472">Membrane</keyword>
<feature type="transmembrane region" description="Helical" evidence="1">
    <location>
        <begin position="20"/>
        <end position="49"/>
    </location>
</feature>
<sequence length="85" mass="9278">MILVETAVYFYGSNELSWTILLFIATAGYSFKLIGWIVAALISVLIVYLHTEGFPLAALPVYLVTGFQKGIGKEKPNGKKLSQPG</sequence>
<protein>
    <submittedName>
        <fullName evidence="2">Uncharacterized protein</fullName>
    </submittedName>
</protein>
<keyword evidence="3" id="KW-1185">Reference proteome</keyword>
<evidence type="ECO:0000313" key="3">
    <source>
        <dbReference type="Proteomes" id="UP000018949"/>
    </source>
</evidence>
<name>W4RM53_9BACI</name>
<reference evidence="2 3" key="1">
    <citation type="submission" date="2013-12" db="EMBL/GenBank/DDBJ databases">
        <title>NBRP : Genome information of microbial organism related human and environment.</title>
        <authorList>
            <person name="Hattori M."/>
            <person name="Oshima K."/>
            <person name="Inaba H."/>
            <person name="Suda W."/>
            <person name="Sakamoto M."/>
            <person name="Iino T."/>
            <person name="Kitahara M."/>
            <person name="Oshida Y."/>
            <person name="Iida T."/>
            <person name="Kudo T."/>
            <person name="Itoh T."/>
            <person name="Ahmed I."/>
            <person name="Ohkuma M."/>
        </authorList>
    </citation>
    <scope>NUCLEOTIDE SEQUENCE [LARGE SCALE GENOMIC DNA]</scope>
    <source>
        <strain evidence="2 3">JCM 21738</strain>
    </source>
</reference>
<evidence type="ECO:0000256" key="1">
    <source>
        <dbReference type="SAM" id="Phobius"/>
    </source>
</evidence>
<proteinExistence type="predicted"/>
<dbReference type="AlphaFoldDB" id="W4RM53"/>
<dbReference type="EMBL" id="BAUW01000011">
    <property type="protein sequence ID" value="GAE44674.1"/>
    <property type="molecule type" value="Genomic_DNA"/>
</dbReference>
<evidence type="ECO:0000313" key="2">
    <source>
        <dbReference type="EMBL" id="GAE44674.1"/>
    </source>
</evidence>
<keyword evidence="1" id="KW-1133">Transmembrane helix</keyword>
<organism evidence="2 3">
    <name type="scientific">Mesobacillus boroniphilus JCM 21738</name>
    <dbReference type="NCBI Taxonomy" id="1294265"/>
    <lineage>
        <taxon>Bacteria</taxon>
        <taxon>Bacillati</taxon>
        <taxon>Bacillota</taxon>
        <taxon>Bacilli</taxon>
        <taxon>Bacillales</taxon>
        <taxon>Bacillaceae</taxon>
        <taxon>Mesobacillus</taxon>
    </lineage>
</organism>
<comment type="caution">
    <text evidence="2">The sequence shown here is derived from an EMBL/GenBank/DDBJ whole genome shotgun (WGS) entry which is preliminary data.</text>
</comment>
<accession>W4RM53</accession>
<keyword evidence="1" id="KW-0812">Transmembrane</keyword>
<gene>
    <name evidence="2" type="ORF">JCM21738_1405</name>
</gene>
<dbReference type="Proteomes" id="UP000018949">
    <property type="component" value="Unassembled WGS sequence"/>
</dbReference>